<protein>
    <submittedName>
        <fullName evidence="5">PIH1D1 isoform 2</fullName>
    </submittedName>
</protein>
<sequence>LQQAQTTRPESTQIQPQPGFCIKTNSSEGKVFINICHSPSIPPPADVTEEELLQMLEEDQAGFRIPMSLGEPHAELDAKQRFLAGARDHHRQGGP</sequence>
<feature type="non-terminal residue" evidence="5">
    <location>
        <position position="1"/>
    </location>
</feature>
<dbReference type="SMR" id="A0A2J8K2N8"/>
<evidence type="ECO:0000313" key="6">
    <source>
        <dbReference type="Proteomes" id="UP000236370"/>
    </source>
</evidence>
<feature type="domain" description="PIH1 N-terminal" evidence="4">
    <location>
        <begin position="2"/>
        <end position="80"/>
    </location>
</feature>
<feature type="compositionally biased region" description="Polar residues" evidence="3">
    <location>
        <begin position="1"/>
        <end position="16"/>
    </location>
</feature>
<evidence type="ECO:0000259" key="4">
    <source>
        <dbReference type="Pfam" id="PF08190"/>
    </source>
</evidence>
<name>A0A2J8K2N8_PANTR</name>
<feature type="region of interest" description="Disordered" evidence="3">
    <location>
        <begin position="1"/>
        <end position="21"/>
    </location>
</feature>
<dbReference type="Pfam" id="PF08190">
    <property type="entry name" value="PIH1"/>
    <property type="match status" value="1"/>
</dbReference>
<dbReference type="AlphaFoldDB" id="A0A2J8K2N8"/>
<comment type="function">
    <text evidence="2">Involved in the assembly of C/D box small nucleolar ribonucleoprotein (snoRNP) particles. Recruits the SWI/SNF complex to the core promoter of rRNA genes and enhances pre-rRNA transcription. Mediates interaction of TELO2 with the R2TP complex which is necessary for the stability of MTOR and SMG1. Positively regulates the assembly and activity of the mTORC1 complex.</text>
</comment>
<accession>A0A2J8K2N8</accession>
<evidence type="ECO:0000313" key="5">
    <source>
        <dbReference type="EMBL" id="PNI29287.1"/>
    </source>
</evidence>
<dbReference type="PANTHER" id="PTHR22997:SF0">
    <property type="entry name" value="PIH1 DOMAIN-CONTAINING PROTEIN 1"/>
    <property type="match status" value="1"/>
</dbReference>
<comment type="similarity">
    <text evidence="1">Belongs to the PIH1 family.</text>
</comment>
<evidence type="ECO:0000256" key="3">
    <source>
        <dbReference type="SAM" id="MobiDB-lite"/>
    </source>
</evidence>
<organism evidence="5 6">
    <name type="scientific">Pan troglodytes</name>
    <name type="common">Chimpanzee</name>
    <dbReference type="NCBI Taxonomy" id="9598"/>
    <lineage>
        <taxon>Eukaryota</taxon>
        <taxon>Metazoa</taxon>
        <taxon>Chordata</taxon>
        <taxon>Craniata</taxon>
        <taxon>Vertebrata</taxon>
        <taxon>Euteleostomi</taxon>
        <taxon>Mammalia</taxon>
        <taxon>Eutheria</taxon>
        <taxon>Euarchontoglires</taxon>
        <taxon>Primates</taxon>
        <taxon>Haplorrhini</taxon>
        <taxon>Catarrhini</taxon>
        <taxon>Hominidae</taxon>
        <taxon>Pan</taxon>
    </lineage>
</organism>
<reference evidence="5 6" key="1">
    <citation type="submission" date="2017-12" db="EMBL/GenBank/DDBJ databases">
        <title>High-resolution comparative analysis of great ape genomes.</title>
        <authorList>
            <person name="Pollen A."/>
            <person name="Hastie A."/>
            <person name="Hormozdiari F."/>
            <person name="Dougherty M."/>
            <person name="Liu R."/>
            <person name="Chaisson M."/>
            <person name="Hoppe E."/>
            <person name="Hill C."/>
            <person name="Pang A."/>
            <person name="Hillier L."/>
            <person name="Baker C."/>
            <person name="Armstrong J."/>
            <person name="Shendure J."/>
            <person name="Paten B."/>
            <person name="Wilson R."/>
            <person name="Chao H."/>
            <person name="Schneider V."/>
            <person name="Ventura M."/>
            <person name="Kronenberg Z."/>
            <person name="Murali S."/>
            <person name="Gordon D."/>
            <person name="Cantsilieris S."/>
            <person name="Munson K."/>
            <person name="Nelson B."/>
            <person name="Raja A."/>
            <person name="Underwood J."/>
            <person name="Diekhans M."/>
            <person name="Fiddes I."/>
            <person name="Haussler D."/>
            <person name="Eichler E."/>
        </authorList>
    </citation>
    <scope>NUCLEOTIDE SEQUENCE [LARGE SCALE GENOMIC DNA]</scope>
    <source>
        <strain evidence="5">Yerkes chimp pedigree #C0471</strain>
    </source>
</reference>
<dbReference type="PANTHER" id="PTHR22997">
    <property type="entry name" value="PIH1 DOMAIN-CONTAINING PROTEIN 1"/>
    <property type="match status" value="1"/>
</dbReference>
<comment type="caution">
    <text evidence="5">The sequence shown here is derived from an EMBL/GenBank/DDBJ whole genome shotgun (WGS) entry which is preliminary data.</text>
</comment>
<dbReference type="InterPro" id="IPR012981">
    <property type="entry name" value="PIH1_N"/>
</dbReference>
<dbReference type="Proteomes" id="UP000236370">
    <property type="component" value="Unassembled WGS sequence"/>
</dbReference>
<gene>
    <name evidence="5" type="ORF">CK820_G0042378</name>
</gene>
<evidence type="ECO:0000256" key="1">
    <source>
        <dbReference type="ARBA" id="ARBA00008511"/>
    </source>
</evidence>
<evidence type="ECO:0000256" key="2">
    <source>
        <dbReference type="ARBA" id="ARBA00046233"/>
    </source>
</evidence>
<dbReference type="EMBL" id="NBAG03000399">
    <property type="protein sequence ID" value="PNI29287.1"/>
    <property type="molecule type" value="Genomic_DNA"/>
</dbReference>
<proteinExistence type="inferred from homology"/>
<dbReference type="InterPro" id="IPR050734">
    <property type="entry name" value="PIH1/Kintoun_subfamily"/>
</dbReference>